<proteinExistence type="predicted"/>
<name>A0A327Z166_9ACTN</name>
<dbReference type="AlphaFoldDB" id="A0A327Z166"/>
<feature type="region of interest" description="Disordered" evidence="1">
    <location>
        <begin position="169"/>
        <end position="262"/>
    </location>
</feature>
<feature type="compositionally biased region" description="Low complexity" evidence="1">
    <location>
        <begin position="243"/>
        <end position="252"/>
    </location>
</feature>
<organism evidence="2 3">
    <name type="scientific">Actinoplanes lutulentus</name>
    <dbReference type="NCBI Taxonomy" id="1287878"/>
    <lineage>
        <taxon>Bacteria</taxon>
        <taxon>Bacillati</taxon>
        <taxon>Actinomycetota</taxon>
        <taxon>Actinomycetes</taxon>
        <taxon>Micromonosporales</taxon>
        <taxon>Micromonosporaceae</taxon>
        <taxon>Actinoplanes</taxon>
    </lineage>
</organism>
<feature type="region of interest" description="Disordered" evidence="1">
    <location>
        <begin position="1"/>
        <end position="115"/>
    </location>
</feature>
<comment type="caution">
    <text evidence="2">The sequence shown here is derived from an EMBL/GenBank/DDBJ whole genome shotgun (WGS) entry which is preliminary data.</text>
</comment>
<feature type="compositionally biased region" description="Polar residues" evidence="1">
    <location>
        <begin position="98"/>
        <end position="113"/>
    </location>
</feature>
<dbReference type="Proteomes" id="UP000249341">
    <property type="component" value="Unassembled WGS sequence"/>
</dbReference>
<feature type="compositionally biased region" description="Low complexity" evidence="1">
    <location>
        <begin position="220"/>
        <end position="235"/>
    </location>
</feature>
<feature type="compositionally biased region" description="Polar residues" evidence="1">
    <location>
        <begin position="180"/>
        <end position="206"/>
    </location>
</feature>
<evidence type="ECO:0000313" key="3">
    <source>
        <dbReference type="Proteomes" id="UP000249341"/>
    </source>
</evidence>
<feature type="compositionally biased region" description="Polar residues" evidence="1">
    <location>
        <begin position="11"/>
        <end position="22"/>
    </location>
</feature>
<dbReference type="EMBL" id="QLMJ01000021">
    <property type="protein sequence ID" value="RAK28050.1"/>
    <property type="molecule type" value="Genomic_DNA"/>
</dbReference>
<keyword evidence="3" id="KW-1185">Reference proteome</keyword>
<accession>A0A327Z166</accession>
<gene>
    <name evidence="2" type="ORF">B0I29_121146</name>
</gene>
<sequence length="340" mass="35291">MAGKPRVPHDPQSTMDDATRQISYGDLALEAQRQETPAVPAEPDVLPAHAGQTRGGAGHAGPSRTGQEPLDATLVMPRRERPAWRATEPGETARLAKSTKNTRSNKSGNARSNESLKKTLSMVAAATSLVAVVSLAWTVLGSEPGDPTFAGAVPPMPAAVTSADAGGVAPLTELPGDPIVTSQTDGVTPTASRTTGAPRQRASAQASVDPDPVKTRARATVKVTTEAPETTTKTKTTTKKKSAAAAEEASVSIGSPQNGESVEESVTVSGEADIPAGKQVVLRMRATEGEDYRTVGTCQGTRSFVCDPVYLDADEESYQLAVIVADGLASDEVTVHRETS</sequence>
<evidence type="ECO:0000256" key="1">
    <source>
        <dbReference type="SAM" id="MobiDB-lite"/>
    </source>
</evidence>
<reference evidence="2 3" key="1">
    <citation type="submission" date="2018-06" db="EMBL/GenBank/DDBJ databases">
        <title>Genomic Encyclopedia of Type Strains, Phase III (KMG-III): the genomes of soil and plant-associated and newly described type strains.</title>
        <authorList>
            <person name="Whitman W."/>
        </authorList>
    </citation>
    <scope>NUCLEOTIDE SEQUENCE [LARGE SCALE GENOMIC DNA]</scope>
    <source>
        <strain evidence="2 3">CGMCC 4.7090</strain>
    </source>
</reference>
<protein>
    <submittedName>
        <fullName evidence="2">Uncharacterized protein</fullName>
    </submittedName>
</protein>
<evidence type="ECO:0000313" key="2">
    <source>
        <dbReference type="EMBL" id="RAK28050.1"/>
    </source>
</evidence>